<dbReference type="GO" id="GO:0051787">
    <property type="term" value="F:misfolded protein binding"/>
    <property type="evidence" value="ECO:0007669"/>
    <property type="project" value="TreeGrafter"/>
</dbReference>
<protein>
    <recommendedName>
        <fullName evidence="3">J domain-containing protein</fullName>
    </recommendedName>
</protein>
<name>A0A6C0EMG7_9ZZZZ</name>
<feature type="domain" description="J" evidence="3">
    <location>
        <begin position="1"/>
        <end position="60"/>
    </location>
</feature>
<dbReference type="SUPFAM" id="SSF46565">
    <property type="entry name" value="Chaperone J-domain"/>
    <property type="match status" value="1"/>
</dbReference>
<dbReference type="PRINTS" id="PR00625">
    <property type="entry name" value="JDOMAIN"/>
</dbReference>
<dbReference type="PANTHER" id="PTHR44360">
    <property type="entry name" value="DNAJ HOMOLOG SUBFAMILY B MEMBER 9"/>
    <property type="match status" value="1"/>
</dbReference>
<evidence type="ECO:0000256" key="2">
    <source>
        <dbReference type="SAM" id="MobiDB-lite"/>
    </source>
</evidence>
<dbReference type="InterPro" id="IPR051948">
    <property type="entry name" value="Hsp70_co-chaperone_J-domain"/>
</dbReference>
<dbReference type="GO" id="GO:0051087">
    <property type="term" value="F:protein-folding chaperone binding"/>
    <property type="evidence" value="ECO:0007669"/>
    <property type="project" value="TreeGrafter"/>
</dbReference>
<dbReference type="GO" id="GO:0036503">
    <property type="term" value="P:ERAD pathway"/>
    <property type="evidence" value="ECO:0007669"/>
    <property type="project" value="TreeGrafter"/>
</dbReference>
<dbReference type="AlphaFoldDB" id="A0A6C0EMG7"/>
<dbReference type="CDD" id="cd06257">
    <property type="entry name" value="DnaJ"/>
    <property type="match status" value="1"/>
</dbReference>
<evidence type="ECO:0000313" key="4">
    <source>
        <dbReference type="EMBL" id="QHT29831.1"/>
    </source>
</evidence>
<dbReference type="SMART" id="SM00271">
    <property type="entry name" value="DnaJ"/>
    <property type="match status" value="1"/>
</dbReference>
<evidence type="ECO:0000256" key="1">
    <source>
        <dbReference type="ARBA" id="ARBA00023186"/>
    </source>
</evidence>
<dbReference type="Gene3D" id="1.10.287.110">
    <property type="entry name" value="DnaJ domain"/>
    <property type="match status" value="1"/>
</dbReference>
<reference evidence="4" key="1">
    <citation type="journal article" date="2020" name="Nature">
        <title>Giant virus diversity and host interactions through global metagenomics.</title>
        <authorList>
            <person name="Schulz F."/>
            <person name="Roux S."/>
            <person name="Paez-Espino D."/>
            <person name="Jungbluth S."/>
            <person name="Walsh D.A."/>
            <person name="Denef V.J."/>
            <person name="McMahon K.D."/>
            <person name="Konstantinidis K.T."/>
            <person name="Eloe-Fadrosh E.A."/>
            <person name="Kyrpides N.C."/>
            <person name="Woyke T."/>
        </authorList>
    </citation>
    <scope>NUCLEOTIDE SEQUENCE</scope>
    <source>
        <strain evidence="4">GVMAG-M-3300009068-24</strain>
    </source>
</reference>
<dbReference type="EMBL" id="MN738883">
    <property type="protein sequence ID" value="QHT29831.1"/>
    <property type="molecule type" value="Genomic_DNA"/>
</dbReference>
<accession>A0A6C0EMG7</accession>
<sequence>MHPKDGKTRSIIKSHYRRLCLKYHPDKNMDPGSTERFQGINEAYTVLLRHLRDMDQDEDGDSEDSDPEPAASQVPHSTKEWIQRLAPLFQSMGRPILHHPGWPEITQWLSQAYQSNALKFLNTLDKATLQDIYYFICKHRRRFPPVTETMLEYIGKLLNLSLHTRTHRDKVVVLHPDLNDLFLCNVIKHQEGDRKYLIPTWMEETVFDIAPAEADKGPGSPEGSGGPGDPGEFIVYCVPVCPDGVSLDENHHLHVQVHWTFQEVLNRPETEPIQVQVTASQVFEITRSDLLMRGYQTRIFHRQGVPIGNTKDIFDVSNKGNVILHIYLT</sequence>
<dbReference type="PANTHER" id="PTHR44360:SF1">
    <property type="entry name" value="DNAJ HOMOLOG SUBFAMILY B MEMBER 9"/>
    <property type="match status" value="1"/>
</dbReference>
<proteinExistence type="predicted"/>
<dbReference type="InterPro" id="IPR001623">
    <property type="entry name" value="DnaJ_domain"/>
</dbReference>
<dbReference type="GO" id="GO:0005783">
    <property type="term" value="C:endoplasmic reticulum"/>
    <property type="evidence" value="ECO:0007669"/>
    <property type="project" value="TreeGrafter"/>
</dbReference>
<organism evidence="4">
    <name type="scientific">viral metagenome</name>
    <dbReference type="NCBI Taxonomy" id="1070528"/>
    <lineage>
        <taxon>unclassified sequences</taxon>
        <taxon>metagenomes</taxon>
        <taxon>organismal metagenomes</taxon>
    </lineage>
</organism>
<dbReference type="PROSITE" id="PS50076">
    <property type="entry name" value="DNAJ_2"/>
    <property type="match status" value="1"/>
</dbReference>
<feature type="compositionally biased region" description="Acidic residues" evidence="2">
    <location>
        <begin position="55"/>
        <end position="67"/>
    </location>
</feature>
<feature type="region of interest" description="Disordered" evidence="2">
    <location>
        <begin position="55"/>
        <end position="77"/>
    </location>
</feature>
<dbReference type="InterPro" id="IPR036869">
    <property type="entry name" value="J_dom_sf"/>
</dbReference>
<dbReference type="Pfam" id="PF00226">
    <property type="entry name" value="DnaJ"/>
    <property type="match status" value="1"/>
</dbReference>
<keyword evidence="1" id="KW-0143">Chaperone</keyword>
<evidence type="ECO:0000259" key="3">
    <source>
        <dbReference type="PROSITE" id="PS50076"/>
    </source>
</evidence>